<evidence type="ECO:0000256" key="9">
    <source>
        <dbReference type="ARBA" id="ARBA00023125"/>
    </source>
</evidence>
<dbReference type="GO" id="GO:0000725">
    <property type="term" value="P:recombinational repair"/>
    <property type="evidence" value="ECO:0007669"/>
    <property type="project" value="TreeGrafter"/>
</dbReference>
<keyword evidence="3 15" id="KW-0547">Nucleotide-binding</keyword>
<reference evidence="19 20" key="1">
    <citation type="submission" date="2009-04" db="EMBL/GenBank/DDBJ databases">
        <authorList>
            <person name="Qin X."/>
            <person name="Bachman B."/>
            <person name="Battles P."/>
            <person name="Bell A."/>
            <person name="Bess C."/>
            <person name="Bickham C."/>
            <person name="Chaboub L."/>
            <person name="Chen D."/>
            <person name="Coyle M."/>
            <person name="Deiros D.R."/>
            <person name="Dinh H."/>
            <person name="Forbes L."/>
            <person name="Fowler G."/>
            <person name="Francisco L."/>
            <person name="Fu Q."/>
            <person name="Gubbala S."/>
            <person name="Hale W."/>
            <person name="Han Y."/>
            <person name="Hemphill L."/>
            <person name="Highlander S.K."/>
            <person name="Hirani K."/>
            <person name="Hogues M."/>
            <person name="Jackson L."/>
            <person name="Jakkamsetti A."/>
            <person name="Javaid M."/>
            <person name="Jiang H."/>
            <person name="Korchina V."/>
            <person name="Kovar C."/>
            <person name="Lara F."/>
            <person name="Lee S."/>
            <person name="Mata R."/>
            <person name="Mathew T."/>
            <person name="Moen C."/>
            <person name="Morales K."/>
            <person name="Munidasa M."/>
            <person name="Nazareth L."/>
            <person name="Ngo R."/>
            <person name="Nguyen L."/>
            <person name="Okwuonu G."/>
            <person name="Ongeri F."/>
            <person name="Patil S."/>
            <person name="Petrosino J."/>
            <person name="Pham C."/>
            <person name="Pham P."/>
            <person name="Pu L.-L."/>
            <person name="Puazo M."/>
            <person name="Raj R."/>
            <person name="Reid J."/>
            <person name="Rouhana J."/>
            <person name="Saada N."/>
            <person name="Shang Y."/>
            <person name="Simmons D."/>
            <person name="Thornton R."/>
            <person name="Warren J."/>
            <person name="Weissenberger G."/>
            <person name="Zhang J."/>
            <person name="Zhang L."/>
            <person name="Zhou C."/>
            <person name="Zhu D."/>
            <person name="Muzny D."/>
            <person name="Worley K."/>
            <person name="Gibbs R."/>
        </authorList>
    </citation>
    <scope>NUCLEOTIDE SEQUENCE [LARGE SCALE GENOMIC DNA]</scope>
    <source>
        <strain evidence="19 20">F0268</strain>
    </source>
</reference>
<keyword evidence="20" id="KW-1185">Reference proteome</keyword>
<gene>
    <name evidence="19" type="primary">addA</name>
    <name evidence="19" type="ORF">HMPREF6123_0499</name>
</gene>
<evidence type="ECO:0000256" key="5">
    <source>
        <dbReference type="ARBA" id="ARBA00022801"/>
    </source>
</evidence>
<evidence type="ECO:0000256" key="10">
    <source>
        <dbReference type="ARBA" id="ARBA00023204"/>
    </source>
</evidence>
<comment type="similarity">
    <text evidence="1">Belongs to the helicase family. UvrD subfamily.</text>
</comment>
<evidence type="ECO:0000256" key="1">
    <source>
        <dbReference type="ARBA" id="ARBA00009922"/>
    </source>
</evidence>
<dbReference type="PROSITE" id="PS51217">
    <property type="entry name" value="UVRD_HELICASE_CTER"/>
    <property type="match status" value="1"/>
</dbReference>
<evidence type="ECO:0000256" key="16">
    <source>
        <dbReference type="SAM" id="MobiDB-lite"/>
    </source>
</evidence>
<comment type="caution">
    <text evidence="19">The sequence shown here is derived from an EMBL/GenBank/DDBJ whole genome shotgun (WGS) entry which is preliminary data.</text>
</comment>
<keyword evidence="6 15" id="KW-0347">Helicase</keyword>
<dbReference type="Gene3D" id="3.40.50.300">
    <property type="entry name" value="P-loop containing nucleotide triphosphate hydrolases"/>
    <property type="match status" value="4"/>
</dbReference>
<dbReference type="GO" id="GO:0005829">
    <property type="term" value="C:cytosol"/>
    <property type="evidence" value="ECO:0007669"/>
    <property type="project" value="TreeGrafter"/>
</dbReference>
<dbReference type="Gene3D" id="6.10.250.2380">
    <property type="match status" value="1"/>
</dbReference>
<feature type="region of interest" description="Disordered" evidence="16">
    <location>
        <begin position="1086"/>
        <end position="1113"/>
    </location>
</feature>
<dbReference type="STRING" id="585501.HMPREF6123_0499"/>
<dbReference type="EMBL" id="ACKX01000052">
    <property type="protein sequence ID" value="EEJ52239.1"/>
    <property type="molecule type" value="Genomic_DNA"/>
</dbReference>
<dbReference type="InterPro" id="IPR011604">
    <property type="entry name" value="PDDEXK-like_dom_sf"/>
</dbReference>
<dbReference type="eggNOG" id="COG1074">
    <property type="taxonomic scope" value="Bacteria"/>
</dbReference>
<evidence type="ECO:0000256" key="12">
    <source>
        <dbReference type="ARBA" id="ARBA00034617"/>
    </source>
</evidence>
<dbReference type="GO" id="GO:0043138">
    <property type="term" value="F:3'-5' DNA helicase activity"/>
    <property type="evidence" value="ECO:0007669"/>
    <property type="project" value="UniProtKB-EC"/>
</dbReference>
<evidence type="ECO:0000259" key="17">
    <source>
        <dbReference type="PROSITE" id="PS51198"/>
    </source>
</evidence>
<keyword evidence="7" id="KW-0269">Exonuclease</keyword>
<feature type="domain" description="UvrD-like helicase ATP-binding" evidence="17">
    <location>
        <begin position="2"/>
        <end position="506"/>
    </location>
</feature>
<dbReference type="HOGENOM" id="CLU_001114_3_1_9"/>
<dbReference type="Gene3D" id="1.10.486.10">
    <property type="entry name" value="PCRA, domain 4"/>
    <property type="match status" value="1"/>
</dbReference>
<dbReference type="GO" id="GO:0003677">
    <property type="term" value="F:DNA binding"/>
    <property type="evidence" value="ECO:0007669"/>
    <property type="project" value="UniProtKB-KW"/>
</dbReference>
<dbReference type="SUPFAM" id="SSF52980">
    <property type="entry name" value="Restriction endonuclease-like"/>
    <property type="match status" value="1"/>
</dbReference>
<feature type="compositionally biased region" description="Basic and acidic residues" evidence="16">
    <location>
        <begin position="1094"/>
        <end position="1109"/>
    </location>
</feature>
<dbReference type="Pfam" id="PF13361">
    <property type="entry name" value="UvrD_C"/>
    <property type="match status" value="1"/>
</dbReference>
<dbReference type="FunCoup" id="C2KVI0">
    <property type="interactions" value="17"/>
</dbReference>
<dbReference type="GO" id="GO:0005524">
    <property type="term" value="F:ATP binding"/>
    <property type="evidence" value="ECO:0007669"/>
    <property type="project" value="UniProtKB-UniRule"/>
</dbReference>
<protein>
    <recommendedName>
        <fullName evidence="13">DNA 3'-5' helicase</fullName>
        <ecNumber evidence="13">5.6.2.4</ecNumber>
    </recommendedName>
</protein>
<dbReference type="PROSITE" id="PS51198">
    <property type="entry name" value="UVRD_HELICASE_ATP_BIND"/>
    <property type="match status" value="1"/>
</dbReference>
<dbReference type="InterPro" id="IPR013986">
    <property type="entry name" value="DExx_box_DNA_helicase_dom_sf"/>
</dbReference>
<organism evidence="19 20">
    <name type="scientific">Oribacterium sinus F0268</name>
    <dbReference type="NCBI Taxonomy" id="585501"/>
    <lineage>
        <taxon>Bacteria</taxon>
        <taxon>Bacillati</taxon>
        <taxon>Bacillota</taxon>
        <taxon>Clostridia</taxon>
        <taxon>Lachnospirales</taxon>
        <taxon>Lachnospiraceae</taxon>
        <taxon>Oribacterium</taxon>
    </lineage>
</organism>
<evidence type="ECO:0000256" key="13">
    <source>
        <dbReference type="ARBA" id="ARBA00034808"/>
    </source>
</evidence>
<dbReference type="InParanoid" id="C2KVI0"/>
<keyword evidence="8 15" id="KW-0067">ATP-binding</keyword>
<keyword evidence="5 15" id="KW-0378">Hydrolase</keyword>
<evidence type="ECO:0000313" key="19">
    <source>
        <dbReference type="EMBL" id="EEJ52239.1"/>
    </source>
</evidence>
<evidence type="ECO:0000256" key="11">
    <source>
        <dbReference type="ARBA" id="ARBA00023235"/>
    </source>
</evidence>
<dbReference type="RefSeq" id="WP_007155963.1">
    <property type="nucleotide sequence ID" value="NZ_GG668533.1"/>
</dbReference>
<dbReference type="GO" id="GO:0016887">
    <property type="term" value="F:ATP hydrolysis activity"/>
    <property type="evidence" value="ECO:0007669"/>
    <property type="project" value="RHEA"/>
</dbReference>
<accession>C2KVI0</accession>
<keyword evidence="2" id="KW-0540">Nuclease</keyword>
<dbReference type="PANTHER" id="PTHR11070">
    <property type="entry name" value="UVRD / RECB / PCRA DNA HELICASE FAMILY MEMBER"/>
    <property type="match status" value="1"/>
</dbReference>
<evidence type="ECO:0000313" key="20">
    <source>
        <dbReference type="Proteomes" id="UP000004121"/>
    </source>
</evidence>
<sequence>MALWTEEQKAVIAHREGNLLVSAAAGSGKTAVLVEHVLSLILEENASLSSLVLMTFTEAAAEEMKERIKKRLEEHLQKGYDKRILREIALLPTANISTIHAFCKRLIEENYAGLSIDAHFRIGDTGEMSLLQSDILEEILEEEYERKEESFLAFVDQFSMGKKDKGIEELILKLYNLASAMPFPKAYLQGLLEEDSHSRKEKWEKDLYIDMKSRLENLSLLYEEALDLCREPNGPIEYEERILEERDQCLALSNTDSLEELVRGLENLSFGRLKSTKAEGKELVKSLRERGKKTLKTWQENYRLLPEELEEEVEEKGQKRILELVRLCLLFLEHYQKEKEERAVLDFSDLEHFALKLLYKDGEDKSIEEEAEIEAEEEIGADAKIEEETKIEADAETEHEIEVGKDGAKEIARGKEQKVRYSALADELAKSYREILVDEYQDSNLVQEYIVRALSQERFGRPNVFQVGDVKQSIYRFRMARPELFLEKYHDESYPKIFLRKNFRSDEGVLSAVNALFFRIMKKAFGGIEYDLENSLFLGKGRTEEARQEEESITGKQRRDQTELLLLELEKTAFTGEEGDEGEDSKEESNSSSNSSSDGASNSSSGKSLSKLELECKMIAAKVRELLEKGYAYKDMVILLRSPHGVSREMVDIFGKEGIPAYAELKTGYYSAVEVETVLSFLAIIDNPRQDIPMAAVLRSPLFSFSDEELGEIVLAKGGLYEKPYDKSKENAVNLSLQAEKALTPALEEKWQNFQNKLERYRRLSRSLRLHSLLSLIYEETDYYNYVRALPLGEKRQANLDQLLEDAKQFEKGSYSGLFHFIRYIEKVKKQEQDQGEATVFSEKDDLLRIMSIHHSKGLQFKVVFLSQLHKTFNKMDSKAKMLMDAELGLAADYLDLETRIKYPSLHKIAIKEKGERESLGEELRVLYVAMTRAEEKLILTAVCKNEEDLIKKFPVQDRLSLEDIRGATSYLAWICMAYSKSFFESTKTGEIALRFLSKEDLEENEGKAMGEAISLEKKLYEFLGKEREKTEAEKLMEEHFSYVYPYEKSTHRSPKYSVSLLKMKAMEEHGEKLGEQLGTEIEQEGRAVAPEWDEGKAEARQQAKDKSDSPLIRKMKAEGKNIGAAIGDSYHHALAFYDYFKDISQLSDFLSPEEYGLLNQEKLQKFLDSPLGQLFAKAYKENTLYREQHFMQEVEYEKLFPEDGGDTVEKVILQGIIDAFIMEEEGIILVDYKTDRVKDGAELRNRYQKQIDLYSEALEQILGKKVKRRVLYSFSLGEEVDL</sequence>
<dbReference type="InterPro" id="IPR027417">
    <property type="entry name" value="P-loop_NTPase"/>
</dbReference>
<comment type="catalytic activity">
    <reaction evidence="14">
        <text>ATP + H2O = ADP + phosphate + H(+)</text>
        <dbReference type="Rhea" id="RHEA:13065"/>
        <dbReference type="ChEBI" id="CHEBI:15377"/>
        <dbReference type="ChEBI" id="CHEBI:15378"/>
        <dbReference type="ChEBI" id="CHEBI:30616"/>
        <dbReference type="ChEBI" id="CHEBI:43474"/>
        <dbReference type="ChEBI" id="CHEBI:456216"/>
        <dbReference type="EC" id="5.6.2.4"/>
    </reaction>
</comment>
<dbReference type="Gene3D" id="1.10.10.160">
    <property type="match status" value="1"/>
</dbReference>
<dbReference type="Proteomes" id="UP000004121">
    <property type="component" value="Unassembled WGS sequence"/>
</dbReference>
<dbReference type="InterPro" id="IPR011335">
    <property type="entry name" value="Restrct_endonuc-II-like"/>
</dbReference>
<dbReference type="InterPro" id="IPR014016">
    <property type="entry name" value="UvrD-like_ATP-bd"/>
</dbReference>
<evidence type="ECO:0000256" key="15">
    <source>
        <dbReference type="PROSITE-ProRule" id="PRU00560"/>
    </source>
</evidence>
<dbReference type="SUPFAM" id="SSF52540">
    <property type="entry name" value="P-loop containing nucleoside triphosphate hydrolases"/>
    <property type="match status" value="2"/>
</dbReference>
<dbReference type="Pfam" id="PF12705">
    <property type="entry name" value="PDDEXK_1"/>
    <property type="match status" value="1"/>
</dbReference>
<feature type="compositionally biased region" description="Low complexity" evidence="16">
    <location>
        <begin position="590"/>
        <end position="607"/>
    </location>
</feature>
<feature type="region of interest" description="Disordered" evidence="16">
    <location>
        <begin position="575"/>
        <end position="607"/>
    </location>
</feature>
<keyword evidence="9" id="KW-0238">DNA-binding</keyword>
<dbReference type="GO" id="GO:0004527">
    <property type="term" value="F:exonuclease activity"/>
    <property type="evidence" value="ECO:0007669"/>
    <property type="project" value="UniProtKB-KW"/>
</dbReference>
<evidence type="ECO:0000256" key="7">
    <source>
        <dbReference type="ARBA" id="ARBA00022839"/>
    </source>
</evidence>
<keyword evidence="11" id="KW-0413">Isomerase</keyword>
<dbReference type="CDD" id="cd17932">
    <property type="entry name" value="DEXQc_UvrD"/>
    <property type="match status" value="1"/>
</dbReference>
<evidence type="ECO:0000256" key="6">
    <source>
        <dbReference type="ARBA" id="ARBA00022806"/>
    </source>
</evidence>
<dbReference type="EC" id="5.6.2.4" evidence="13"/>
<dbReference type="PANTHER" id="PTHR11070:SF48">
    <property type="entry name" value="ATP-DEPENDENT HELICASE_NUCLEASE SUBUNIT A"/>
    <property type="match status" value="1"/>
</dbReference>
<feature type="binding site" evidence="15">
    <location>
        <begin position="23"/>
        <end position="30"/>
    </location>
    <ligand>
        <name>ATP</name>
        <dbReference type="ChEBI" id="CHEBI:30616"/>
    </ligand>
</feature>
<evidence type="ECO:0000256" key="3">
    <source>
        <dbReference type="ARBA" id="ARBA00022741"/>
    </source>
</evidence>
<dbReference type="InterPro" id="IPR000212">
    <property type="entry name" value="DNA_helicase_UvrD/REP"/>
</dbReference>
<comment type="catalytic activity">
    <reaction evidence="12">
        <text>Couples ATP hydrolysis with the unwinding of duplex DNA by translocating in the 3'-5' direction.</text>
        <dbReference type="EC" id="5.6.2.4"/>
    </reaction>
</comment>
<feature type="compositionally biased region" description="Acidic residues" evidence="16">
    <location>
        <begin position="577"/>
        <end position="586"/>
    </location>
</feature>
<evidence type="ECO:0000256" key="2">
    <source>
        <dbReference type="ARBA" id="ARBA00022722"/>
    </source>
</evidence>
<name>C2KVI0_9FIRM</name>
<evidence type="ECO:0000256" key="4">
    <source>
        <dbReference type="ARBA" id="ARBA00022763"/>
    </source>
</evidence>
<dbReference type="InterPro" id="IPR014017">
    <property type="entry name" value="DNA_helicase_UvrD-like_C"/>
</dbReference>
<evidence type="ECO:0000256" key="14">
    <source>
        <dbReference type="ARBA" id="ARBA00048988"/>
    </source>
</evidence>
<dbReference type="GO" id="GO:0033202">
    <property type="term" value="C:DNA helicase complex"/>
    <property type="evidence" value="ECO:0007669"/>
    <property type="project" value="TreeGrafter"/>
</dbReference>
<keyword evidence="4" id="KW-0227">DNA damage</keyword>
<evidence type="ECO:0000256" key="8">
    <source>
        <dbReference type="ARBA" id="ARBA00022840"/>
    </source>
</evidence>
<proteinExistence type="inferred from homology"/>
<dbReference type="OrthoDB" id="9810135at2"/>
<dbReference type="Pfam" id="PF00580">
    <property type="entry name" value="UvrD-helicase"/>
    <property type="match status" value="1"/>
</dbReference>
<dbReference type="InterPro" id="IPR038726">
    <property type="entry name" value="PDDEXK_AddAB-type"/>
</dbReference>
<feature type="domain" description="UvrD-like helicase C-terminal" evidence="18">
    <location>
        <begin position="567"/>
        <end position="858"/>
    </location>
</feature>
<evidence type="ECO:0000259" key="18">
    <source>
        <dbReference type="PROSITE" id="PS51217"/>
    </source>
</evidence>
<keyword evidence="10" id="KW-0234">DNA repair</keyword>
<dbReference type="Gene3D" id="3.90.320.10">
    <property type="match status" value="1"/>
</dbReference>